<evidence type="ECO:0000313" key="3">
    <source>
        <dbReference type="Proteomes" id="UP000467841"/>
    </source>
</evidence>
<dbReference type="AlphaFoldDB" id="A0A6D2I7Z5"/>
<proteinExistence type="predicted"/>
<accession>A0A6D2I7Z5</accession>
<dbReference type="EMBL" id="CACVBM020000832">
    <property type="protein sequence ID" value="CAA7023840.1"/>
    <property type="molecule type" value="Genomic_DNA"/>
</dbReference>
<protein>
    <submittedName>
        <fullName evidence="2">Uncharacterized protein</fullName>
    </submittedName>
</protein>
<evidence type="ECO:0000256" key="1">
    <source>
        <dbReference type="SAM" id="MobiDB-lite"/>
    </source>
</evidence>
<gene>
    <name evidence="2" type="ORF">MERR_LOCUS11075</name>
</gene>
<sequence>MIQRVLLKKAMVLALLHQSDNPRFNLKLLALLCPDGSTALEKLCTPAGLGSGSKPPCGRWSRTPTIGGSSR</sequence>
<dbReference type="Proteomes" id="UP000467841">
    <property type="component" value="Unassembled WGS sequence"/>
</dbReference>
<feature type="region of interest" description="Disordered" evidence="1">
    <location>
        <begin position="47"/>
        <end position="71"/>
    </location>
</feature>
<reference evidence="2" key="1">
    <citation type="submission" date="2020-01" db="EMBL/GenBank/DDBJ databases">
        <authorList>
            <person name="Mishra B."/>
        </authorList>
    </citation>
    <scope>NUCLEOTIDE SEQUENCE [LARGE SCALE GENOMIC DNA]</scope>
</reference>
<comment type="caution">
    <text evidence="2">The sequence shown here is derived from an EMBL/GenBank/DDBJ whole genome shotgun (WGS) entry which is preliminary data.</text>
</comment>
<feature type="compositionally biased region" description="Polar residues" evidence="1">
    <location>
        <begin position="62"/>
        <end position="71"/>
    </location>
</feature>
<evidence type="ECO:0000313" key="2">
    <source>
        <dbReference type="EMBL" id="CAA7023840.1"/>
    </source>
</evidence>
<organism evidence="2 3">
    <name type="scientific">Microthlaspi erraticum</name>
    <dbReference type="NCBI Taxonomy" id="1685480"/>
    <lineage>
        <taxon>Eukaryota</taxon>
        <taxon>Viridiplantae</taxon>
        <taxon>Streptophyta</taxon>
        <taxon>Embryophyta</taxon>
        <taxon>Tracheophyta</taxon>
        <taxon>Spermatophyta</taxon>
        <taxon>Magnoliopsida</taxon>
        <taxon>eudicotyledons</taxon>
        <taxon>Gunneridae</taxon>
        <taxon>Pentapetalae</taxon>
        <taxon>rosids</taxon>
        <taxon>malvids</taxon>
        <taxon>Brassicales</taxon>
        <taxon>Brassicaceae</taxon>
        <taxon>Coluteocarpeae</taxon>
        <taxon>Microthlaspi</taxon>
    </lineage>
</organism>
<name>A0A6D2I7Z5_9BRAS</name>
<keyword evidence="3" id="KW-1185">Reference proteome</keyword>